<dbReference type="InterPro" id="IPR016181">
    <property type="entry name" value="Acyl_CoA_acyltransferase"/>
</dbReference>
<dbReference type="PANTHER" id="PTHR13355:SF9">
    <property type="entry name" value="ACETYLTRANSFERASE BSU40680-RELATED"/>
    <property type="match status" value="1"/>
</dbReference>
<proteinExistence type="predicted"/>
<dbReference type="AlphaFoldDB" id="A0A098B1G9"/>
<organism evidence="2">
    <name type="scientific">Desulfitobacterium hafniense</name>
    <name type="common">Desulfitobacterium frappieri</name>
    <dbReference type="NCBI Taxonomy" id="49338"/>
    <lineage>
        <taxon>Bacteria</taxon>
        <taxon>Bacillati</taxon>
        <taxon>Bacillota</taxon>
        <taxon>Clostridia</taxon>
        <taxon>Eubacteriales</taxon>
        <taxon>Desulfitobacteriaceae</taxon>
        <taxon>Desulfitobacterium</taxon>
    </lineage>
</organism>
<accession>A0A098B1G9</accession>
<dbReference type="EMBL" id="LK996017">
    <property type="protein sequence ID" value="CDX02190.1"/>
    <property type="molecule type" value="Genomic_DNA"/>
</dbReference>
<evidence type="ECO:0000259" key="1">
    <source>
        <dbReference type="PROSITE" id="PS51186"/>
    </source>
</evidence>
<dbReference type="InterPro" id="IPR000182">
    <property type="entry name" value="GNAT_dom"/>
</dbReference>
<dbReference type="InterPro" id="IPR039143">
    <property type="entry name" value="GNPNAT1-like"/>
</dbReference>
<dbReference type="PATRIC" id="fig|49338.4.peg.2479"/>
<feature type="domain" description="N-acetyltransferase" evidence="1">
    <location>
        <begin position="1"/>
        <end position="142"/>
    </location>
</feature>
<name>A0A098B1G9_DESHA</name>
<evidence type="ECO:0000313" key="2">
    <source>
        <dbReference type="EMBL" id="CDX02190.1"/>
    </source>
</evidence>
<gene>
    <name evidence="2" type="ORF">DPCES_2303</name>
</gene>
<dbReference type="RefSeq" id="WP_144674786.1">
    <property type="nucleotide sequence ID" value="NZ_LK996017.1"/>
</dbReference>
<dbReference type="Pfam" id="PF13673">
    <property type="entry name" value="Acetyltransf_10"/>
    <property type="match status" value="1"/>
</dbReference>
<reference evidence="2" key="1">
    <citation type="submission" date="2014-07" db="EMBL/GenBank/DDBJ databases">
        <authorList>
            <person name="Hornung V.Bastian."/>
        </authorList>
    </citation>
    <scope>NUCLEOTIDE SEQUENCE</scope>
    <source>
        <strain evidence="2">PCE-S</strain>
    </source>
</reference>
<dbReference type="Gene3D" id="3.40.630.30">
    <property type="match status" value="1"/>
</dbReference>
<dbReference type="SUPFAM" id="SSF55729">
    <property type="entry name" value="Acyl-CoA N-acyltransferases (Nat)"/>
    <property type="match status" value="1"/>
</dbReference>
<dbReference type="PANTHER" id="PTHR13355">
    <property type="entry name" value="GLUCOSAMINE 6-PHOSPHATE N-ACETYLTRANSFERASE"/>
    <property type="match status" value="1"/>
</dbReference>
<sequence length="142" mass="16273">MKVVEVKGAELEEAFQIRREVFVEEQGVPLQDEFDGYDEPGAAARHILVYYEDQPAAAGRLRWLGDTAKLERICVRANLRKFGLGSVVVKSMEQIAQRESFPKAKVHAQTQAQNFYEKLGYRQVSEEFMEDGIPHIIMERTL</sequence>
<protein>
    <submittedName>
        <fullName evidence="2">UPF0039 protein YybD</fullName>
    </submittedName>
</protein>
<dbReference type="PROSITE" id="PS51186">
    <property type="entry name" value="GNAT"/>
    <property type="match status" value="1"/>
</dbReference>
<dbReference type="GO" id="GO:0004343">
    <property type="term" value="F:glucosamine 6-phosphate N-acetyltransferase activity"/>
    <property type="evidence" value="ECO:0007669"/>
    <property type="project" value="TreeGrafter"/>
</dbReference>